<dbReference type="CDD" id="cd00143">
    <property type="entry name" value="PP2Cc"/>
    <property type="match status" value="1"/>
</dbReference>
<evidence type="ECO:0000256" key="1">
    <source>
        <dbReference type="SAM" id="Phobius"/>
    </source>
</evidence>
<dbReference type="Gene3D" id="3.60.40.10">
    <property type="entry name" value="PPM-type phosphatase domain"/>
    <property type="match status" value="1"/>
</dbReference>
<dbReference type="InterPro" id="IPR036457">
    <property type="entry name" value="PPM-type-like_dom_sf"/>
</dbReference>
<dbReference type="EMBL" id="QSRK01000018">
    <property type="protein sequence ID" value="RGL12620.1"/>
    <property type="molecule type" value="Genomic_DNA"/>
</dbReference>
<keyword evidence="1" id="KW-0472">Membrane</keyword>
<reference evidence="3 4" key="1">
    <citation type="submission" date="2018-08" db="EMBL/GenBank/DDBJ databases">
        <title>A genome reference for cultivated species of the human gut microbiota.</title>
        <authorList>
            <person name="Zou Y."/>
            <person name="Xue W."/>
            <person name="Luo G."/>
        </authorList>
    </citation>
    <scope>NUCLEOTIDE SEQUENCE [LARGE SCALE GENOMIC DNA]</scope>
    <source>
        <strain evidence="3 4">TF08-13</strain>
    </source>
</reference>
<dbReference type="PANTHER" id="PTHR13832:SF827">
    <property type="entry name" value="PROTEIN PHOSPHATASE 1L"/>
    <property type="match status" value="1"/>
</dbReference>
<dbReference type="AlphaFoldDB" id="A0A3E4QZH9"/>
<sequence>MSEISIKLAAGTNVGLVRKNNEDNFVVNRDLCQSEWIIPQSIEPISLGRYGSILVVADGMGGTNAGEVASAIAIETVQNAFTPENLGDIVTQEGIVTSEEAVEEFLSRTVKTADLNIVNASKEDSSTQGMGTTIVIAWILNDKAYICWCGDSRCYVFNGNSGFCRLSKDHSYVQDLVDQGKLDPENAFDHPYSNIITRCLGDPTNRSNPDFRSYNLKDGDTLLLCSDGLCGLCHDEEIMQIIEENQDDLMTCKDRLIEAALEAGGYDNITIVLCHIMLQNTEPKVKLNNTVFSKPNHHKIRKILLLLLVLALAAGFYLYRNPQQYAKWKTILYQADTVLVTETDTTNTTLTDLLLL</sequence>
<dbReference type="SUPFAM" id="SSF81606">
    <property type="entry name" value="PP2C-like"/>
    <property type="match status" value="1"/>
</dbReference>
<comment type="caution">
    <text evidence="3">The sequence shown here is derived from an EMBL/GenBank/DDBJ whole genome shotgun (WGS) entry which is preliminary data.</text>
</comment>
<evidence type="ECO:0000259" key="2">
    <source>
        <dbReference type="PROSITE" id="PS51746"/>
    </source>
</evidence>
<dbReference type="RefSeq" id="WP_117681309.1">
    <property type="nucleotide sequence ID" value="NZ_QSRK01000018.1"/>
</dbReference>
<name>A0A3E4QZH9_BACUN</name>
<evidence type="ECO:0000313" key="3">
    <source>
        <dbReference type="EMBL" id="RGL12620.1"/>
    </source>
</evidence>
<proteinExistence type="predicted"/>
<dbReference type="SMART" id="SM00331">
    <property type="entry name" value="PP2C_SIG"/>
    <property type="match status" value="1"/>
</dbReference>
<gene>
    <name evidence="3" type="ORF">DXC80_12345</name>
</gene>
<dbReference type="Pfam" id="PF13672">
    <property type="entry name" value="PP2C_2"/>
    <property type="match status" value="1"/>
</dbReference>
<dbReference type="InterPro" id="IPR015655">
    <property type="entry name" value="PP2C"/>
</dbReference>
<accession>A0A3E4QZH9</accession>
<dbReference type="SMART" id="SM00332">
    <property type="entry name" value="PP2Cc"/>
    <property type="match status" value="1"/>
</dbReference>
<dbReference type="Proteomes" id="UP000260795">
    <property type="component" value="Unassembled WGS sequence"/>
</dbReference>
<keyword evidence="1" id="KW-0812">Transmembrane</keyword>
<dbReference type="GO" id="GO:0004722">
    <property type="term" value="F:protein serine/threonine phosphatase activity"/>
    <property type="evidence" value="ECO:0007669"/>
    <property type="project" value="InterPro"/>
</dbReference>
<organism evidence="3 4">
    <name type="scientific">Bacteroides uniformis</name>
    <dbReference type="NCBI Taxonomy" id="820"/>
    <lineage>
        <taxon>Bacteria</taxon>
        <taxon>Pseudomonadati</taxon>
        <taxon>Bacteroidota</taxon>
        <taxon>Bacteroidia</taxon>
        <taxon>Bacteroidales</taxon>
        <taxon>Bacteroidaceae</taxon>
        <taxon>Bacteroides</taxon>
    </lineage>
</organism>
<feature type="domain" description="PPM-type phosphatase" evidence="2">
    <location>
        <begin position="7"/>
        <end position="276"/>
    </location>
</feature>
<dbReference type="PROSITE" id="PS51746">
    <property type="entry name" value="PPM_2"/>
    <property type="match status" value="1"/>
</dbReference>
<feature type="transmembrane region" description="Helical" evidence="1">
    <location>
        <begin position="303"/>
        <end position="319"/>
    </location>
</feature>
<protein>
    <submittedName>
        <fullName evidence="3">Serine/threonine-protein phosphatase</fullName>
    </submittedName>
</protein>
<keyword evidence="1" id="KW-1133">Transmembrane helix</keyword>
<dbReference type="PANTHER" id="PTHR13832">
    <property type="entry name" value="PROTEIN PHOSPHATASE 2C"/>
    <property type="match status" value="1"/>
</dbReference>
<evidence type="ECO:0000313" key="4">
    <source>
        <dbReference type="Proteomes" id="UP000260795"/>
    </source>
</evidence>
<dbReference type="InterPro" id="IPR001932">
    <property type="entry name" value="PPM-type_phosphatase-like_dom"/>
</dbReference>